<gene>
    <name evidence="3" type="ORF">TEOVI_000792400</name>
</gene>
<dbReference type="GO" id="GO:0005634">
    <property type="term" value="C:nucleus"/>
    <property type="evidence" value="ECO:0007669"/>
    <property type="project" value="TreeGrafter"/>
</dbReference>
<sequence length="198" mass="22180">MPSAETLLKDLFGSHTVELLRQDGKMVPATTALEGKKYLLVYFSASWCPPCRVFTPQLATFHELFSAKHNFDVIFVSRDKDESSMSAYFYNPKYSSLSVSGGECSHGDWLALPFTQAQTVGKEIMSRYGLNTIPNILLFDLSTEELVTSEARQLIGSNCRSAEGFPWRGASAPVISFQGLATVFVVFLMLYQFWQSWS</sequence>
<organism evidence="3 4">
    <name type="scientific">Trypanosoma equiperdum</name>
    <dbReference type="NCBI Taxonomy" id="5694"/>
    <lineage>
        <taxon>Eukaryota</taxon>
        <taxon>Discoba</taxon>
        <taxon>Euglenozoa</taxon>
        <taxon>Kinetoplastea</taxon>
        <taxon>Metakinetoplastina</taxon>
        <taxon>Trypanosomatida</taxon>
        <taxon>Trypanosomatidae</taxon>
        <taxon>Trypanosoma</taxon>
    </lineage>
</organism>
<dbReference type="InterPro" id="IPR013766">
    <property type="entry name" value="Thioredoxin_domain"/>
</dbReference>
<dbReference type="RefSeq" id="XP_067076504.1">
    <property type="nucleotide sequence ID" value="XM_067220403.1"/>
</dbReference>
<evidence type="ECO:0000256" key="1">
    <source>
        <dbReference type="SAM" id="Phobius"/>
    </source>
</evidence>
<dbReference type="GO" id="GO:0004791">
    <property type="term" value="F:thioredoxin-disulfide reductase (NADPH) activity"/>
    <property type="evidence" value="ECO:0007669"/>
    <property type="project" value="TreeGrafter"/>
</dbReference>
<dbReference type="InterPro" id="IPR036249">
    <property type="entry name" value="Thioredoxin-like_sf"/>
</dbReference>
<protein>
    <submittedName>
        <fullName evidence="3">Tryparedoxin 2, putative</fullName>
    </submittedName>
</protein>
<evidence type="ECO:0000313" key="3">
    <source>
        <dbReference type="EMBL" id="SCU64807.1"/>
    </source>
</evidence>
<dbReference type="PANTHER" id="PTHR46472:SF1">
    <property type="entry name" value="NUCLEOREDOXIN"/>
    <property type="match status" value="1"/>
</dbReference>
<name>A0A1G4HZR8_TRYEQ</name>
<dbReference type="PROSITE" id="PS00194">
    <property type="entry name" value="THIOREDOXIN_1"/>
    <property type="match status" value="1"/>
</dbReference>
<dbReference type="SUPFAM" id="SSF52833">
    <property type="entry name" value="Thioredoxin-like"/>
    <property type="match status" value="1"/>
</dbReference>
<dbReference type="Pfam" id="PF13905">
    <property type="entry name" value="Thioredoxin_8"/>
    <property type="match status" value="1"/>
</dbReference>
<keyword evidence="1" id="KW-0812">Transmembrane</keyword>
<feature type="transmembrane region" description="Helical" evidence="1">
    <location>
        <begin position="174"/>
        <end position="194"/>
    </location>
</feature>
<accession>A0A1G4HZR8</accession>
<dbReference type="GO" id="GO:0030178">
    <property type="term" value="P:negative regulation of Wnt signaling pathway"/>
    <property type="evidence" value="ECO:0007669"/>
    <property type="project" value="TreeGrafter"/>
</dbReference>
<dbReference type="VEuPathDB" id="TriTrypDB:TEOVI_000792400"/>
<dbReference type="PROSITE" id="PS51352">
    <property type="entry name" value="THIOREDOXIN_2"/>
    <property type="match status" value="1"/>
</dbReference>
<dbReference type="AlphaFoldDB" id="A0A1G4HZR8"/>
<dbReference type="GeneID" id="92381858"/>
<keyword evidence="4" id="KW-1185">Reference proteome</keyword>
<evidence type="ECO:0000259" key="2">
    <source>
        <dbReference type="PROSITE" id="PS51352"/>
    </source>
</evidence>
<feature type="domain" description="Thioredoxin" evidence="2">
    <location>
        <begin position="1"/>
        <end position="156"/>
    </location>
</feature>
<proteinExistence type="predicted"/>
<dbReference type="GO" id="GO:0031397">
    <property type="term" value="P:negative regulation of protein ubiquitination"/>
    <property type="evidence" value="ECO:0007669"/>
    <property type="project" value="TreeGrafter"/>
</dbReference>
<comment type="caution">
    <text evidence="3">The sequence shown here is derived from an EMBL/GenBank/DDBJ whole genome shotgun (WGS) entry which is preliminary data.</text>
</comment>
<dbReference type="InterPro" id="IPR017937">
    <property type="entry name" value="Thioredoxin_CS"/>
</dbReference>
<dbReference type="Gene3D" id="3.40.30.10">
    <property type="entry name" value="Glutaredoxin"/>
    <property type="match status" value="1"/>
</dbReference>
<reference evidence="3" key="1">
    <citation type="submission" date="2016-09" db="EMBL/GenBank/DDBJ databases">
        <authorList>
            <person name="Hebert L."/>
            <person name="Moumen B."/>
        </authorList>
    </citation>
    <scope>NUCLEOTIDE SEQUENCE [LARGE SCALE GENOMIC DNA]</scope>
    <source>
        <strain evidence="3">OVI</strain>
    </source>
</reference>
<evidence type="ECO:0000313" key="4">
    <source>
        <dbReference type="Proteomes" id="UP000195570"/>
    </source>
</evidence>
<dbReference type="InterPro" id="IPR012336">
    <property type="entry name" value="Thioredoxin-like_fold"/>
</dbReference>
<dbReference type="PANTHER" id="PTHR46472">
    <property type="entry name" value="NUCLEOREDOXIN"/>
    <property type="match status" value="1"/>
</dbReference>
<dbReference type="Proteomes" id="UP000195570">
    <property type="component" value="Unassembled WGS sequence"/>
</dbReference>
<keyword evidence="1" id="KW-1133">Transmembrane helix</keyword>
<keyword evidence="1" id="KW-0472">Membrane</keyword>
<dbReference type="EMBL" id="CZPT02000165">
    <property type="protein sequence ID" value="SCU64807.1"/>
    <property type="molecule type" value="Genomic_DNA"/>
</dbReference>